<dbReference type="PROSITE" id="PS50043">
    <property type="entry name" value="HTH_LUXR_2"/>
    <property type="match status" value="1"/>
</dbReference>
<reference evidence="5" key="1">
    <citation type="submission" date="2021-06" db="EMBL/GenBank/DDBJ databases">
        <authorList>
            <person name="Criscuolo A."/>
        </authorList>
    </citation>
    <scope>NUCLEOTIDE SEQUENCE</scope>
    <source>
        <strain evidence="5">CIP111803</strain>
    </source>
</reference>
<comment type="caution">
    <text evidence="5">The sequence shown here is derived from an EMBL/GenBank/DDBJ whole genome shotgun (WGS) entry which is preliminary data.</text>
</comment>
<keyword evidence="6" id="KW-1185">Reference proteome</keyword>
<dbReference type="InterPro" id="IPR000792">
    <property type="entry name" value="Tscrpt_reg_LuxR_C"/>
</dbReference>
<dbReference type="PANTHER" id="PTHR44688">
    <property type="entry name" value="DNA-BINDING TRANSCRIPTIONAL ACTIVATOR DEVR_DOSR"/>
    <property type="match status" value="1"/>
</dbReference>
<dbReference type="PANTHER" id="PTHR44688:SF16">
    <property type="entry name" value="DNA-BINDING TRANSCRIPTIONAL ACTIVATOR DEVR_DOSR"/>
    <property type="match status" value="1"/>
</dbReference>
<dbReference type="Pfam" id="PF00196">
    <property type="entry name" value="GerE"/>
    <property type="match status" value="1"/>
</dbReference>
<protein>
    <recommendedName>
        <fullName evidence="4">HTH luxR-type domain-containing protein</fullName>
    </recommendedName>
</protein>
<keyword evidence="2" id="KW-0238">DNA-binding</keyword>
<evidence type="ECO:0000313" key="6">
    <source>
        <dbReference type="Proteomes" id="UP000693892"/>
    </source>
</evidence>
<evidence type="ECO:0000256" key="3">
    <source>
        <dbReference type="ARBA" id="ARBA00023163"/>
    </source>
</evidence>
<feature type="domain" description="HTH luxR-type" evidence="4">
    <location>
        <begin position="533"/>
        <end position="598"/>
    </location>
</feature>
<evidence type="ECO:0000256" key="2">
    <source>
        <dbReference type="ARBA" id="ARBA00023125"/>
    </source>
</evidence>
<gene>
    <name evidence="5" type="ORF">LEUCIP111803_01312</name>
</gene>
<evidence type="ECO:0000313" key="5">
    <source>
        <dbReference type="EMBL" id="CAG7610404.1"/>
    </source>
</evidence>
<keyword evidence="3" id="KW-0804">Transcription</keyword>
<dbReference type="Proteomes" id="UP000693892">
    <property type="component" value="Unassembled WGS sequence"/>
</dbReference>
<dbReference type="SMART" id="SM00421">
    <property type="entry name" value="HTH_LUXR"/>
    <property type="match status" value="1"/>
</dbReference>
<organism evidence="5 6">
    <name type="scientific">Leucobacter soli</name>
    <dbReference type="NCBI Taxonomy" id="2812850"/>
    <lineage>
        <taxon>Bacteria</taxon>
        <taxon>Bacillati</taxon>
        <taxon>Actinomycetota</taxon>
        <taxon>Actinomycetes</taxon>
        <taxon>Micrococcales</taxon>
        <taxon>Microbacteriaceae</taxon>
        <taxon>Leucobacter</taxon>
    </lineage>
</organism>
<dbReference type="EMBL" id="CAJVAP010000012">
    <property type="protein sequence ID" value="CAG7610404.1"/>
    <property type="molecule type" value="Genomic_DNA"/>
</dbReference>
<dbReference type="RefSeq" id="WP_236022010.1">
    <property type="nucleotide sequence ID" value="NZ_CAJVAP010000012.1"/>
</dbReference>
<dbReference type="GO" id="GO:0006355">
    <property type="term" value="P:regulation of DNA-templated transcription"/>
    <property type="evidence" value="ECO:0007669"/>
    <property type="project" value="InterPro"/>
</dbReference>
<evidence type="ECO:0000256" key="1">
    <source>
        <dbReference type="ARBA" id="ARBA00023015"/>
    </source>
</evidence>
<proteinExistence type="predicted"/>
<dbReference type="CDD" id="cd06170">
    <property type="entry name" value="LuxR_C_like"/>
    <property type="match status" value="1"/>
</dbReference>
<keyword evidence="1" id="KW-0805">Transcription regulation</keyword>
<accession>A0A916JY57</accession>
<evidence type="ECO:0000259" key="4">
    <source>
        <dbReference type="PROSITE" id="PS50043"/>
    </source>
</evidence>
<sequence>MIGIDVSPAAPTGSEAPPVGAALRRLAGFVDELLIDAPAGRDELDALLAKVGPDAQVLRAAAGAMRTRSVTEIIELLHALANEADADVPATIRPLLDRVDELADGGSGELRRAWAALAAFDTPFTLALATQVLSAHGLAHPEAVLAELVTRGVVRRTDDTPARFVVRVLYRLPDRIASRRTRPELLEQTRRGILNWWTARCADFTRLWFGPREIEEFDEIERDLPTLEMLVDTAGAATSRADGADLMRVVCALWPLFTARNRVKQALAWIDAIAEHAELDRATEFDKNWTIAWLALGGNDISGSEEALGSVQASDAVEEARLAQVRGIRELYADNAAESIRLLALACEGHRRAGDTAAQQFIAESHLAAAYWRAGEVERAAEMCTSALAISDASGEVWLRTFALWAAGLVAWSRGDRAAARRYAMEGVRAAIDHGDKHVASLCLELLVWQQAQEGEVERAARLRGVVRSLERVYDVPVHFWGTSALGDEASTLLAERLGSAELAELVRQGELQGIVDAVEWMDASTSAKRPQEASSPHGLTDRQLQVAGLIAEGRTNKEIAARLMVSVRAVEAHVERIFTRLGYSSRAQIAAWVARRGLAE</sequence>
<dbReference type="AlphaFoldDB" id="A0A916JY57"/>
<dbReference type="GO" id="GO:0003677">
    <property type="term" value="F:DNA binding"/>
    <property type="evidence" value="ECO:0007669"/>
    <property type="project" value="UniProtKB-KW"/>
</dbReference>
<name>A0A916JY57_9MICO</name>